<dbReference type="PANTHER" id="PTHR42068:SF1">
    <property type="entry name" value="YALI0B18964P"/>
    <property type="match status" value="1"/>
</dbReference>
<dbReference type="PANTHER" id="PTHR42068">
    <property type="entry name" value="YALI0B18964P"/>
    <property type="match status" value="1"/>
</dbReference>
<feature type="compositionally biased region" description="Polar residues" evidence="1">
    <location>
        <begin position="70"/>
        <end position="84"/>
    </location>
</feature>
<feature type="region of interest" description="Disordered" evidence="1">
    <location>
        <begin position="150"/>
        <end position="215"/>
    </location>
</feature>
<dbReference type="AlphaFoldDB" id="A0A6G1GV65"/>
<organism evidence="2 3">
    <name type="scientific">Aulographum hederae CBS 113979</name>
    <dbReference type="NCBI Taxonomy" id="1176131"/>
    <lineage>
        <taxon>Eukaryota</taxon>
        <taxon>Fungi</taxon>
        <taxon>Dikarya</taxon>
        <taxon>Ascomycota</taxon>
        <taxon>Pezizomycotina</taxon>
        <taxon>Dothideomycetes</taxon>
        <taxon>Pleosporomycetidae</taxon>
        <taxon>Aulographales</taxon>
        <taxon>Aulographaceae</taxon>
    </lineage>
</organism>
<feature type="region of interest" description="Disordered" evidence="1">
    <location>
        <begin position="397"/>
        <end position="470"/>
    </location>
</feature>
<feature type="region of interest" description="Disordered" evidence="1">
    <location>
        <begin position="1"/>
        <end position="114"/>
    </location>
</feature>
<reference evidence="2" key="1">
    <citation type="journal article" date="2020" name="Stud. Mycol.">
        <title>101 Dothideomycetes genomes: a test case for predicting lifestyles and emergence of pathogens.</title>
        <authorList>
            <person name="Haridas S."/>
            <person name="Albert R."/>
            <person name="Binder M."/>
            <person name="Bloem J."/>
            <person name="Labutti K."/>
            <person name="Salamov A."/>
            <person name="Andreopoulos B."/>
            <person name="Baker S."/>
            <person name="Barry K."/>
            <person name="Bills G."/>
            <person name="Bluhm B."/>
            <person name="Cannon C."/>
            <person name="Castanera R."/>
            <person name="Culley D."/>
            <person name="Daum C."/>
            <person name="Ezra D."/>
            <person name="Gonzalez J."/>
            <person name="Henrissat B."/>
            <person name="Kuo A."/>
            <person name="Liang C."/>
            <person name="Lipzen A."/>
            <person name="Lutzoni F."/>
            <person name="Magnuson J."/>
            <person name="Mondo S."/>
            <person name="Nolan M."/>
            <person name="Ohm R."/>
            <person name="Pangilinan J."/>
            <person name="Park H.-J."/>
            <person name="Ramirez L."/>
            <person name="Alfaro M."/>
            <person name="Sun H."/>
            <person name="Tritt A."/>
            <person name="Yoshinaga Y."/>
            <person name="Zwiers L.-H."/>
            <person name="Turgeon B."/>
            <person name="Goodwin S."/>
            <person name="Spatafora J."/>
            <person name="Crous P."/>
            <person name="Grigoriev I."/>
        </authorList>
    </citation>
    <scope>NUCLEOTIDE SEQUENCE</scope>
    <source>
        <strain evidence="2">CBS 113979</strain>
    </source>
</reference>
<gene>
    <name evidence="2" type="ORF">K402DRAFT_141124</name>
</gene>
<feature type="region of interest" description="Disordered" evidence="1">
    <location>
        <begin position="255"/>
        <end position="329"/>
    </location>
</feature>
<name>A0A6G1GV65_9PEZI</name>
<feature type="compositionally biased region" description="Polar residues" evidence="1">
    <location>
        <begin position="177"/>
        <end position="187"/>
    </location>
</feature>
<evidence type="ECO:0000313" key="3">
    <source>
        <dbReference type="Proteomes" id="UP000800041"/>
    </source>
</evidence>
<keyword evidence="3" id="KW-1185">Reference proteome</keyword>
<feature type="compositionally biased region" description="Basic residues" evidence="1">
    <location>
        <begin position="894"/>
        <end position="905"/>
    </location>
</feature>
<feature type="compositionally biased region" description="Basic and acidic residues" evidence="1">
    <location>
        <begin position="32"/>
        <end position="48"/>
    </location>
</feature>
<feature type="compositionally biased region" description="Basic and acidic residues" evidence="1">
    <location>
        <begin position="260"/>
        <end position="269"/>
    </location>
</feature>
<feature type="compositionally biased region" description="Polar residues" evidence="1">
    <location>
        <begin position="92"/>
        <end position="112"/>
    </location>
</feature>
<dbReference type="EMBL" id="ML977167">
    <property type="protein sequence ID" value="KAF1984649.1"/>
    <property type="molecule type" value="Genomic_DNA"/>
</dbReference>
<feature type="compositionally biased region" description="Basic residues" evidence="1">
    <location>
        <begin position="1"/>
        <end position="10"/>
    </location>
</feature>
<proteinExistence type="predicted"/>
<dbReference type="OrthoDB" id="5396252at2759"/>
<feature type="compositionally biased region" description="Basic and acidic residues" evidence="1">
    <location>
        <begin position="879"/>
        <end position="893"/>
    </location>
</feature>
<evidence type="ECO:0000313" key="2">
    <source>
        <dbReference type="EMBL" id="KAF1984649.1"/>
    </source>
</evidence>
<feature type="compositionally biased region" description="Basic and acidic residues" evidence="1">
    <location>
        <begin position="397"/>
        <end position="407"/>
    </location>
</feature>
<feature type="compositionally biased region" description="Low complexity" evidence="1">
    <location>
        <begin position="192"/>
        <end position="201"/>
    </location>
</feature>
<accession>A0A6G1GV65</accession>
<dbReference type="Proteomes" id="UP000800041">
    <property type="component" value="Unassembled WGS sequence"/>
</dbReference>
<feature type="region of interest" description="Disordered" evidence="1">
    <location>
        <begin position="876"/>
        <end position="905"/>
    </location>
</feature>
<evidence type="ECO:0000256" key="1">
    <source>
        <dbReference type="SAM" id="MobiDB-lite"/>
    </source>
</evidence>
<protein>
    <submittedName>
        <fullName evidence="2">Uncharacterized protein</fullName>
    </submittedName>
</protein>
<sequence>MMGAFSRRKSAGNILDVATPAEPSFKIITPAEKAKRQAELDATAEKKKSTGFLKNLSRRPFSGQRERAQSSDAIGSNRTSNASAFSHVPADDQSSYRYSNASSTNPSSNDQDLTVEKQRARENTAPADAYRPIGYERSSVHGQLAYNDASVRRPHSSSPAIQYAPNHAPAPPPLAPSMNTPQPQNGDLSRRPQTASTQSTATPPPMELPEMDFGNSSGIELTNFLDQARAKLSPSKLDFDEEFGTSFPAEKTRAQAIEDNATKRADRNRAAKSAPITEHTPTNKFLLPIDDGSKSRRMSWTSGDDRGENQASEPMYEQAPAPRIPGPAATIERLSMASERPPVFTSFTSPAAAVPTVRSYAQKPPKNSSSVAMPSMVKGKMSEAEHKAAREQFIAARKEREAKEQPAKKKKNKFKYAQVESEDEPEVQKVQAQGQDDRQTLLTVPPRPGSHANGHVFSSVDSFPQSQETDDDEDVPLALLMEAKMAVAPEGGSYASKTASIIAGGQPSSLRPQSGGHPGMRSSHLPSFAANLPAEVPVPRYQTHSIYGGYPQEQYGFRRSSDAMSVMSGASGLRRPSPGAGQTLIERQQELVNTRTNVLASANSQQRWANMAAQQRQYSAGGAMSTGGRTDDMTLVKLESRLQYAQTMYGQQMAMYPYAPIPPEIPQLMNMIAEIKSQRIAAASQTNLSATRSFTSQSNLGSPQLSADMYALRRGGASSMGGAASVANWSPGSQPANHGYGYPSRTSTMALSIAPSINGVMSPSLNPQYTPSLAPSERSTIGQPKRFNAVSMQQPPSISDPYTRRKTSAANSTGTAYNYGGVNGGGGDAASTTSQSIKAKIHTGRREGRKTNTIDDEDFEEQYRKGLINLEINEAQDSPDLRRWKEGKAWEKRGQHRRGRRAGKV</sequence>